<dbReference type="InterPro" id="IPR021994">
    <property type="entry name" value="DUF3592"/>
</dbReference>
<gene>
    <name evidence="3" type="ORF">QC818_03815</name>
</gene>
<keyword evidence="1" id="KW-1133">Transmembrane helix</keyword>
<keyword evidence="4" id="KW-1185">Reference proteome</keyword>
<organism evidence="3 4">
    <name type="scientific">Halomonas koreensis</name>
    <dbReference type="NCBI Taxonomy" id="245385"/>
    <lineage>
        <taxon>Bacteria</taxon>
        <taxon>Pseudomonadati</taxon>
        <taxon>Pseudomonadota</taxon>
        <taxon>Gammaproteobacteria</taxon>
        <taxon>Oceanospirillales</taxon>
        <taxon>Halomonadaceae</taxon>
        <taxon>Halomonas</taxon>
    </lineage>
</organism>
<dbReference type="RefSeq" id="WP_309651515.1">
    <property type="nucleotide sequence ID" value="NZ_JARWAK010000002.1"/>
</dbReference>
<evidence type="ECO:0000259" key="2">
    <source>
        <dbReference type="Pfam" id="PF12158"/>
    </source>
</evidence>
<name>A0ABU1FZ15_9GAMM</name>
<protein>
    <submittedName>
        <fullName evidence="3">DUF3592 domain-containing protein</fullName>
    </submittedName>
</protein>
<keyword evidence="1" id="KW-0472">Membrane</keyword>
<feature type="transmembrane region" description="Helical" evidence="1">
    <location>
        <begin position="140"/>
        <end position="158"/>
    </location>
</feature>
<reference evidence="3 4" key="1">
    <citation type="submission" date="2023-04" db="EMBL/GenBank/DDBJ databases">
        <title>A long-awaited taxogenomic arrangement of the family Halomonadaceae.</title>
        <authorList>
            <person name="De La Haba R."/>
            <person name="Chuvochina M."/>
            <person name="Wittouck S."/>
            <person name="Arahal D.R."/>
            <person name="Sanchez-Porro C."/>
            <person name="Hugenholtz P."/>
            <person name="Ventosa A."/>
        </authorList>
    </citation>
    <scope>NUCLEOTIDE SEQUENCE [LARGE SCALE GENOMIC DNA]</scope>
    <source>
        <strain evidence="3 4">DSM 23530</strain>
    </source>
</reference>
<evidence type="ECO:0000256" key="1">
    <source>
        <dbReference type="SAM" id="Phobius"/>
    </source>
</evidence>
<evidence type="ECO:0000313" key="3">
    <source>
        <dbReference type="EMBL" id="MDR5865918.1"/>
    </source>
</evidence>
<comment type="caution">
    <text evidence="3">The sequence shown here is derived from an EMBL/GenBank/DDBJ whole genome shotgun (WGS) entry which is preliminary data.</text>
</comment>
<feature type="domain" description="DUF3592" evidence="2">
    <location>
        <begin position="43"/>
        <end position="126"/>
    </location>
</feature>
<dbReference type="EMBL" id="JARWAK010000002">
    <property type="protein sequence ID" value="MDR5865918.1"/>
    <property type="molecule type" value="Genomic_DNA"/>
</dbReference>
<sequence>MGTPETVDWLPLAAALACGAGAAIAGRSVWRRRAVNAWPEARARVERTEVEVVDDTHRRADRDDHPRRYLARVHLAFEVAGKTYRSDNGRFDGVPAFASREAAEAHLAATPPGASLVIRHDPADPTLTQVGERRLPTSRLGLAAFLTLVGAAALWRALA</sequence>
<dbReference type="Pfam" id="PF12158">
    <property type="entry name" value="DUF3592"/>
    <property type="match status" value="1"/>
</dbReference>
<evidence type="ECO:0000313" key="4">
    <source>
        <dbReference type="Proteomes" id="UP001264519"/>
    </source>
</evidence>
<feature type="transmembrane region" description="Helical" evidence="1">
    <location>
        <begin position="12"/>
        <end position="30"/>
    </location>
</feature>
<keyword evidence="1" id="KW-0812">Transmembrane</keyword>
<dbReference type="Proteomes" id="UP001264519">
    <property type="component" value="Unassembled WGS sequence"/>
</dbReference>
<proteinExistence type="predicted"/>
<accession>A0ABU1FZ15</accession>